<dbReference type="GeneTree" id="ENSGT00390000004700"/>
<dbReference type="AlphaFoldDB" id="A0A9L0RCE4"/>
<dbReference type="Proteomes" id="UP000002281">
    <property type="component" value="Chromosome 2"/>
</dbReference>
<feature type="region of interest" description="Disordered" evidence="6">
    <location>
        <begin position="89"/>
        <end position="109"/>
    </location>
</feature>
<feature type="transmembrane region" description="Helical" evidence="7">
    <location>
        <begin position="54"/>
        <end position="72"/>
    </location>
</feature>
<reference evidence="8" key="2">
    <citation type="submission" date="2025-08" db="UniProtKB">
        <authorList>
            <consortium name="Ensembl"/>
        </authorList>
    </citation>
    <scope>IDENTIFICATION</scope>
    <source>
        <strain evidence="8">Thoroughbred</strain>
    </source>
</reference>
<keyword evidence="9" id="KW-1185">Reference proteome</keyword>
<dbReference type="Ensembl" id="ENSECAT00000140032.1">
    <property type="protein sequence ID" value="ENSECAP00000060519.1"/>
    <property type="gene ID" value="ENSECAG00000014501.4"/>
</dbReference>
<reference evidence="8 9" key="1">
    <citation type="journal article" date="2009" name="Science">
        <title>Genome sequence, comparative analysis, and population genetics of the domestic horse.</title>
        <authorList>
            <consortium name="Broad Institute Genome Sequencing Platform"/>
            <consortium name="Broad Institute Whole Genome Assembly Team"/>
            <person name="Wade C.M."/>
            <person name="Giulotto E."/>
            <person name="Sigurdsson S."/>
            <person name="Zoli M."/>
            <person name="Gnerre S."/>
            <person name="Imsland F."/>
            <person name="Lear T.L."/>
            <person name="Adelson D.L."/>
            <person name="Bailey E."/>
            <person name="Bellone R.R."/>
            <person name="Bloecker H."/>
            <person name="Distl O."/>
            <person name="Edgar R.C."/>
            <person name="Garber M."/>
            <person name="Leeb T."/>
            <person name="Mauceli E."/>
            <person name="MacLeod J.N."/>
            <person name="Penedo M.C.T."/>
            <person name="Raison J.M."/>
            <person name="Sharpe T."/>
            <person name="Vogel J."/>
            <person name="Andersson L."/>
            <person name="Antczak D.F."/>
            <person name="Biagi T."/>
            <person name="Binns M.M."/>
            <person name="Chowdhary B.P."/>
            <person name="Coleman S.J."/>
            <person name="Della Valle G."/>
            <person name="Fryc S."/>
            <person name="Guerin G."/>
            <person name="Hasegawa T."/>
            <person name="Hill E.W."/>
            <person name="Jurka J."/>
            <person name="Kiialainen A."/>
            <person name="Lindgren G."/>
            <person name="Liu J."/>
            <person name="Magnani E."/>
            <person name="Mickelson J.R."/>
            <person name="Murray J."/>
            <person name="Nergadze S.G."/>
            <person name="Onofrio R."/>
            <person name="Pedroni S."/>
            <person name="Piras M.F."/>
            <person name="Raudsepp T."/>
            <person name="Rocchi M."/>
            <person name="Roeed K.H."/>
            <person name="Ryder O.A."/>
            <person name="Searle S."/>
            <person name="Skow L."/>
            <person name="Swinburne J.E."/>
            <person name="Syvaenen A.C."/>
            <person name="Tozaki T."/>
            <person name="Valberg S.J."/>
            <person name="Vaudin M."/>
            <person name="White J.R."/>
            <person name="Zody M.C."/>
            <person name="Lander E.S."/>
            <person name="Lindblad-Toh K."/>
        </authorList>
    </citation>
    <scope>NUCLEOTIDE SEQUENCE [LARGE SCALE GENOMIC DNA]</scope>
    <source>
        <strain evidence="8 9">Thoroughbred</strain>
    </source>
</reference>
<feature type="transmembrane region" description="Helical" evidence="7">
    <location>
        <begin position="229"/>
        <end position="253"/>
    </location>
</feature>
<evidence type="ECO:0000256" key="5">
    <source>
        <dbReference type="ARBA" id="ARBA00023136"/>
    </source>
</evidence>
<name>A0A9L0RCE4_HORSE</name>
<dbReference type="PANTHER" id="PTHR31258">
    <property type="entry name" value="KERATINOCYTE-ASSOCIATED PROTEIN 3"/>
    <property type="match status" value="1"/>
</dbReference>
<keyword evidence="4 7" id="KW-1133">Transmembrane helix</keyword>
<dbReference type="GO" id="GO:0016020">
    <property type="term" value="C:membrane"/>
    <property type="evidence" value="ECO:0007669"/>
    <property type="project" value="UniProtKB-SubCell"/>
</dbReference>
<dbReference type="PANTHER" id="PTHR31258:SF2">
    <property type="entry name" value="TRANSMEMBRANE PROTEIN 54"/>
    <property type="match status" value="1"/>
</dbReference>
<evidence type="ECO:0000256" key="6">
    <source>
        <dbReference type="SAM" id="MobiDB-lite"/>
    </source>
</evidence>
<evidence type="ECO:0000256" key="3">
    <source>
        <dbReference type="ARBA" id="ARBA00022692"/>
    </source>
</evidence>
<sequence>MCLRFGVMSVDDFRKVLMKTGLVLVVLGHVSFIAAALLHGTVLRYVAASRDAVALQYCVVNILSVTSAIVVWPDSGGWLARGGWRGPERSLMSPHPEPGVGKQRAVSPNPRYSTYQLPNRSTSLCLSLLICKVGMVTSGPPHRVLVITSGIVAIVLSRYLPSTPLRWTVFSSSVACALLSLTCALGLLASIAMTFATQGRALLAACTFGSPEVLALAPDCPYDPTRIYSSSLCLWGISLVFCVAESVFAVRCAQLAHQLLKLRPWWGESSHHMESPGPMEGQDLLSCTASEPLTI</sequence>
<reference evidence="8" key="3">
    <citation type="submission" date="2025-09" db="UniProtKB">
        <authorList>
            <consortium name="Ensembl"/>
        </authorList>
    </citation>
    <scope>IDENTIFICATION</scope>
    <source>
        <strain evidence="8">Thoroughbred</strain>
    </source>
</reference>
<dbReference type="InterPro" id="IPR020977">
    <property type="entry name" value="Beta-casein-like"/>
</dbReference>
<keyword evidence="3 7" id="KW-0812">Transmembrane</keyword>
<gene>
    <name evidence="8" type="primary">TMEM54</name>
</gene>
<protein>
    <submittedName>
        <fullName evidence="8">Transmembrane protein 54</fullName>
    </submittedName>
</protein>
<evidence type="ECO:0000256" key="2">
    <source>
        <dbReference type="ARBA" id="ARBA00011030"/>
    </source>
</evidence>
<feature type="transmembrane region" description="Helical" evidence="7">
    <location>
        <begin position="21"/>
        <end position="42"/>
    </location>
</feature>
<evidence type="ECO:0000313" key="8">
    <source>
        <dbReference type="Ensembl" id="ENSECAP00000060519.1"/>
    </source>
</evidence>
<comment type="subcellular location">
    <subcellularLocation>
        <location evidence="1">Membrane</location>
        <topology evidence="1">Multi-pass membrane protein</topology>
    </subcellularLocation>
</comment>
<organism evidence="8 9">
    <name type="scientific">Equus caballus</name>
    <name type="common">Horse</name>
    <dbReference type="NCBI Taxonomy" id="9796"/>
    <lineage>
        <taxon>Eukaryota</taxon>
        <taxon>Metazoa</taxon>
        <taxon>Chordata</taxon>
        <taxon>Craniata</taxon>
        <taxon>Vertebrata</taxon>
        <taxon>Euteleostomi</taxon>
        <taxon>Mammalia</taxon>
        <taxon>Eutheria</taxon>
        <taxon>Laurasiatheria</taxon>
        <taxon>Perissodactyla</taxon>
        <taxon>Equidae</taxon>
        <taxon>Equus</taxon>
    </lineage>
</organism>
<evidence type="ECO:0000256" key="7">
    <source>
        <dbReference type="SAM" id="Phobius"/>
    </source>
</evidence>
<dbReference type="Pfam" id="PF12304">
    <property type="entry name" value="BCLP"/>
    <property type="match status" value="2"/>
</dbReference>
<evidence type="ECO:0000256" key="1">
    <source>
        <dbReference type="ARBA" id="ARBA00004141"/>
    </source>
</evidence>
<evidence type="ECO:0000256" key="4">
    <source>
        <dbReference type="ARBA" id="ARBA00022989"/>
    </source>
</evidence>
<proteinExistence type="inferred from homology"/>
<feature type="transmembrane region" description="Helical" evidence="7">
    <location>
        <begin position="167"/>
        <end position="189"/>
    </location>
</feature>
<evidence type="ECO:0000313" key="9">
    <source>
        <dbReference type="Proteomes" id="UP000002281"/>
    </source>
</evidence>
<accession>A0A9L0RCE4</accession>
<keyword evidence="5 7" id="KW-0472">Membrane</keyword>
<comment type="similarity">
    <text evidence="2">Belongs to the TMEM54 family.</text>
</comment>